<feature type="signal peptide" evidence="2">
    <location>
        <begin position="1"/>
        <end position="32"/>
    </location>
</feature>
<accession>C9YDM6</accession>
<feature type="chain" id="PRO_5003005236" evidence="2">
    <location>
        <begin position="33"/>
        <end position="337"/>
    </location>
</feature>
<dbReference type="Pfam" id="PF03401">
    <property type="entry name" value="TctC"/>
    <property type="match status" value="1"/>
</dbReference>
<dbReference type="EMBL" id="FN543106">
    <property type="protein sequence ID" value="CBA31380.1"/>
    <property type="molecule type" value="Genomic_DNA"/>
</dbReference>
<dbReference type="PANTHER" id="PTHR42928">
    <property type="entry name" value="TRICARBOXYLATE-BINDING PROTEIN"/>
    <property type="match status" value="1"/>
</dbReference>
<dbReference type="AlphaFoldDB" id="C9YDM6"/>
<comment type="similarity">
    <text evidence="1">Belongs to the UPF0065 (bug) family.</text>
</comment>
<dbReference type="Gene3D" id="3.40.190.10">
    <property type="entry name" value="Periplasmic binding protein-like II"/>
    <property type="match status" value="1"/>
</dbReference>
<protein>
    <submittedName>
        <fullName evidence="3">UPF0065 protein in the TAR-I ttuE-ttuC' intergenic region</fullName>
    </submittedName>
</protein>
<organism evidence="3">
    <name type="scientific">Curvibacter symbiont subsp. Hydra magnipapillata</name>
    <dbReference type="NCBI Taxonomy" id="667019"/>
    <lineage>
        <taxon>Bacteria</taxon>
        <taxon>Pseudomonadati</taxon>
        <taxon>Pseudomonadota</taxon>
        <taxon>Betaproteobacteria</taxon>
        <taxon>Burkholderiales</taxon>
        <taxon>Comamonadaceae</taxon>
        <taxon>Curvibacter</taxon>
    </lineage>
</organism>
<gene>
    <name evidence="3" type="ORF">Csp_F37230</name>
</gene>
<dbReference type="PIRSF" id="PIRSF017082">
    <property type="entry name" value="YflP"/>
    <property type="match status" value="1"/>
</dbReference>
<dbReference type="InterPro" id="IPR005064">
    <property type="entry name" value="BUG"/>
</dbReference>
<dbReference type="PANTHER" id="PTHR42928:SF5">
    <property type="entry name" value="BLR1237 PROTEIN"/>
    <property type="match status" value="1"/>
</dbReference>
<evidence type="ECO:0000256" key="1">
    <source>
        <dbReference type="ARBA" id="ARBA00006987"/>
    </source>
</evidence>
<dbReference type="InterPro" id="IPR042100">
    <property type="entry name" value="Bug_dom1"/>
</dbReference>
<dbReference type="Gene3D" id="3.40.190.150">
    <property type="entry name" value="Bordetella uptake gene, domain 1"/>
    <property type="match status" value="1"/>
</dbReference>
<dbReference type="SUPFAM" id="SSF53850">
    <property type="entry name" value="Periplasmic binding protein-like II"/>
    <property type="match status" value="1"/>
</dbReference>
<evidence type="ECO:0000313" key="3">
    <source>
        <dbReference type="EMBL" id="CBA31380.1"/>
    </source>
</evidence>
<evidence type="ECO:0000256" key="2">
    <source>
        <dbReference type="SAM" id="SignalP"/>
    </source>
</evidence>
<keyword evidence="2" id="KW-0732">Signal</keyword>
<sequence length="337" mass="35854">MGRARLHPLTRRQTMKKLFVATAAMFSISAFAQAYPSKPITIVVPFAAGGPTDRVARDLGESLRKQLGDVSIIIDNAAGAGSSIGSSKVAKAAPDGYTLLLNHIAMGTMPGLLRNMPFKVESDFEYLGMINDVPMTLIGKPDLPAKTYKELTTWIGQNVGKINLGNAGIGSASHLCGLLFQNAIKVDMTTVPYKGTAPAMTDLIGGQIDLMCDQTTNTSQQIEGKKVNAYAVTTAKPLTTAALKSLPTLQSQGLSNFEVTIWHGLYAPKGTPADIQAKLNTALKAALKDADFIKKQEALGAVVVTDKRVEPAEHKKFVAAEIAKWTPIIKAAGVYAD</sequence>
<name>C9YDM6_CURXX</name>
<proteinExistence type="inferred from homology"/>
<reference evidence="3" key="1">
    <citation type="journal article" date="2010" name="Nature">
        <title>The Dynamic genome of Hydra.</title>
        <authorList>
            <person name="Chapman J.A."/>
            <person name="Kirkness E.F."/>
            <person name="Simakov O."/>
            <person name="Hampson S.E."/>
            <person name="Mitros T."/>
            <person name="Weinmaier T."/>
            <person name="Rattei T."/>
            <person name="Balasubramanian P.G."/>
            <person name="Borman J."/>
            <person name="Busam D."/>
            <person name="Disbennett K."/>
            <person name="Pfannkoch C."/>
            <person name="Sumin N."/>
            <person name="Sutton G."/>
            <person name="Viswanathan L."/>
            <person name="Walenz B."/>
            <person name="Goodstein D.M."/>
            <person name="Hellsten U."/>
            <person name="Kawashima T."/>
            <person name="Prochnik S.E."/>
            <person name="Putnam N.H."/>
            <person name="Shu S."/>
            <person name="Blumberg B."/>
            <person name="Dana C.E."/>
            <person name="Gee L."/>
            <person name="Kibler D.F."/>
            <person name="Law L."/>
            <person name="Lindgens D."/>
            <person name="Martinez D.E."/>
            <person name="Peng J."/>
            <person name="Wigge P.A."/>
            <person name="Bertulat B."/>
            <person name="Guder C."/>
            <person name="Nakamura Y."/>
            <person name="Ozbek S."/>
            <person name="Watanabe H."/>
            <person name="Khalturin K."/>
            <person name="Hemmrich G."/>
            <person name="Franke A."/>
            <person name="Augustin R."/>
            <person name="Fraune S."/>
            <person name="Hayakawa E."/>
            <person name="Hayakawa S."/>
            <person name="Hirose M."/>
            <person name="Hwang J."/>
            <person name="Ikeo K."/>
            <person name="Nishimiya-Fujisawa C."/>
            <person name="Ogura A."/>
            <person name="Takahashi T."/>
            <person name="Steinmetz P.R."/>
            <person name="Zhang X."/>
            <person name="Aufschnaiter R."/>
            <person name="Eder M.K."/>
            <person name="Gorny A.K."/>
            <person name="Salvenmoser W."/>
            <person name="Heimberg A.M."/>
            <person name="Wheeler B.M."/>
            <person name="Peterson K.J."/>
            <person name="Boettger A."/>
            <person name="Tischler P."/>
            <person name="Wolf A."/>
            <person name="Gojobori T."/>
            <person name="Remington K.A."/>
            <person name="Strausberg R.L."/>
            <person name="Venter J."/>
            <person name="Technau U."/>
            <person name="Hobmayer B."/>
            <person name="Bosch T.C."/>
            <person name="Holstein T.W."/>
            <person name="Fujisawa T."/>
            <person name="Bode H.R."/>
            <person name="David C.N."/>
            <person name="Rokhsar D.S."/>
            <person name="Steele R.E."/>
        </authorList>
    </citation>
    <scope>NUCLEOTIDE SEQUENCE</scope>
</reference>